<accession>A0A485L640</accession>
<evidence type="ECO:0000313" key="7">
    <source>
        <dbReference type="Proteomes" id="UP000332933"/>
    </source>
</evidence>
<feature type="transmembrane region" description="Helical" evidence="3">
    <location>
        <begin position="239"/>
        <end position="261"/>
    </location>
</feature>
<name>A0A485L640_9STRA</name>
<dbReference type="PRINTS" id="PR00502">
    <property type="entry name" value="NUDIXFAMILY"/>
</dbReference>
<evidence type="ECO:0000256" key="3">
    <source>
        <dbReference type="SAM" id="Phobius"/>
    </source>
</evidence>
<sequence length="262" mass="28675">MVSGGNSDFVELLQRQLNIRSPRRLLGSKYASVAMIFHMNDDGVAELLFIRRAVNPRDRWSGHIAFPGGRVEKGETPLEAAHRETMEEVGLSLADATCLGHLDDRFATGNVLVVHTFVFLLPVKPTAFTLQTSEVNDAFWVPYAHIATAPVHTLAYPTTRFFPRSLQHSPTFQAIVSAVGLGHVQFPCVHLPHPSMSAMAPRTSASDFILWGLTYSIVLDLLRIHGAARPIVGSATPRFVELLAPYVVAVVLVGVGARYVLT</sequence>
<dbReference type="GO" id="GO:0010945">
    <property type="term" value="F:coenzyme A diphosphatase activity"/>
    <property type="evidence" value="ECO:0007669"/>
    <property type="project" value="InterPro"/>
</dbReference>
<dbReference type="Proteomes" id="UP000332933">
    <property type="component" value="Unassembled WGS sequence"/>
</dbReference>
<keyword evidence="7" id="KW-1185">Reference proteome</keyword>
<evidence type="ECO:0000313" key="6">
    <source>
        <dbReference type="EMBL" id="VFT92264.1"/>
    </source>
</evidence>
<dbReference type="OrthoDB" id="77989at2759"/>
<feature type="domain" description="Nudix hydrolase" evidence="4">
    <location>
        <begin position="27"/>
        <end position="163"/>
    </location>
</feature>
<dbReference type="Pfam" id="PF00293">
    <property type="entry name" value="NUDIX"/>
    <property type="match status" value="1"/>
</dbReference>
<dbReference type="PROSITE" id="PS00893">
    <property type="entry name" value="NUDIX_BOX"/>
    <property type="match status" value="1"/>
</dbReference>
<keyword evidence="3" id="KW-1133">Transmembrane helix</keyword>
<dbReference type="InterPro" id="IPR020476">
    <property type="entry name" value="Nudix_hydrolase"/>
</dbReference>
<protein>
    <submittedName>
        <fullName evidence="6">Aste57867_15462 protein</fullName>
    </submittedName>
</protein>
<dbReference type="EMBL" id="CAADRA010005700">
    <property type="protein sequence ID" value="VFT92264.1"/>
    <property type="molecule type" value="Genomic_DNA"/>
</dbReference>
<reference evidence="6 7" key="1">
    <citation type="submission" date="2019-03" db="EMBL/GenBank/DDBJ databases">
        <authorList>
            <person name="Gaulin E."/>
            <person name="Dumas B."/>
        </authorList>
    </citation>
    <scope>NUCLEOTIDE SEQUENCE [LARGE SCALE GENOMIC DNA]</scope>
    <source>
        <strain evidence="6">CBS 568.67</strain>
    </source>
</reference>
<dbReference type="PROSITE" id="PS51462">
    <property type="entry name" value="NUDIX"/>
    <property type="match status" value="1"/>
</dbReference>
<dbReference type="InterPro" id="IPR015797">
    <property type="entry name" value="NUDIX_hydrolase-like_dom_sf"/>
</dbReference>
<reference evidence="5" key="2">
    <citation type="submission" date="2019-06" db="EMBL/GenBank/DDBJ databases">
        <title>Genomics analysis of Aphanomyces spp. identifies a new class of oomycete effector associated with host adaptation.</title>
        <authorList>
            <person name="Gaulin E."/>
        </authorList>
    </citation>
    <scope>NUCLEOTIDE SEQUENCE</scope>
    <source>
        <strain evidence="5">CBS 578.67</strain>
    </source>
</reference>
<organism evidence="6 7">
    <name type="scientific">Aphanomyces stellatus</name>
    <dbReference type="NCBI Taxonomy" id="120398"/>
    <lineage>
        <taxon>Eukaryota</taxon>
        <taxon>Sar</taxon>
        <taxon>Stramenopiles</taxon>
        <taxon>Oomycota</taxon>
        <taxon>Saprolegniomycetes</taxon>
        <taxon>Saprolegniales</taxon>
        <taxon>Verrucalvaceae</taxon>
        <taxon>Aphanomyces</taxon>
    </lineage>
</organism>
<keyword evidence="1 2" id="KW-0378">Hydrolase</keyword>
<dbReference type="InterPro" id="IPR045121">
    <property type="entry name" value="CoAse"/>
</dbReference>
<keyword evidence="3" id="KW-0472">Membrane</keyword>
<dbReference type="PANTHER" id="PTHR12992:SF44">
    <property type="entry name" value="NUDIX HYDROLASE DOMAIN-CONTAINING PROTEIN"/>
    <property type="match status" value="1"/>
</dbReference>
<dbReference type="SUPFAM" id="SSF55811">
    <property type="entry name" value="Nudix"/>
    <property type="match status" value="1"/>
</dbReference>
<evidence type="ECO:0000256" key="2">
    <source>
        <dbReference type="RuleBase" id="RU003476"/>
    </source>
</evidence>
<comment type="similarity">
    <text evidence="2">Belongs to the Nudix hydrolase family.</text>
</comment>
<dbReference type="InterPro" id="IPR020084">
    <property type="entry name" value="NUDIX_hydrolase_CS"/>
</dbReference>
<evidence type="ECO:0000259" key="4">
    <source>
        <dbReference type="PROSITE" id="PS51462"/>
    </source>
</evidence>
<gene>
    <name evidence="6" type="primary">Aste57867_15462</name>
    <name evidence="5" type="ORF">As57867_015406</name>
    <name evidence="6" type="ORF">ASTE57867_15462</name>
</gene>
<dbReference type="Gene3D" id="3.90.79.10">
    <property type="entry name" value="Nucleoside Triphosphate Pyrophosphohydrolase"/>
    <property type="match status" value="1"/>
</dbReference>
<dbReference type="AlphaFoldDB" id="A0A485L640"/>
<evidence type="ECO:0000313" key="5">
    <source>
        <dbReference type="EMBL" id="KAF0693597.1"/>
    </source>
</evidence>
<proteinExistence type="inferred from homology"/>
<keyword evidence="3" id="KW-0812">Transmembrane</keyword>
<dbReference type="PANTHER" id="PTHR12992">
    <property type="entry name" value="NUDIX HYDROLASE"/>
    <property type="match status" value="1"/>
</dbReference>
<dbReference type="EMBL" id="VJMH01005679">
    <property type="protein sequence ID" value="KAF0693597.1"/>
    <property type="molecule type" value="Genomic_DNA"/>
</dbReference>
<evidence type="ECO:0000256" key="1">
    <source>
        <dbReference type="ARBA" id="ARBA00022801"/>
    </source>
</evidence>
<dbReference type="InterPro" id="IPR000086">
    <property type="entry name" value="NUDIX_hydrolase_dom"/>
</dbReference>
<dbReference type="CDD" id="cd03426">
    <property type="entry name" value="NUDIX_CoAse_Nudt7"/>
    <property type="match status" value="1"/>
</dbReference>